<gene>
    <name evidence="1" type="ORF">E5329_00435</name>
</gene>
<evidence type="ECO:0000313" key="2">
    <source>
        <dbReference type="Proteomes" id="UP000304953"/>
    </source>
</evidence>
<comment type="caution">
    <text evidence="1">The sequence shown here is derived from an EMBL/GenBank/DDBJ whole genome shotgun (WGS) entry which is preliminary data.</text>
</comment>
<keyword evidence="2" id="KW-1185">Reference proteome</keyword>
<dbReference type="Proteomes" id="UP000304953">
    <property type="component" value="Unassembled WGS sequence"/>
</dbReference>
<sequence>MRLCDLKEKEVINVCNCKCLGFVVDLDIDPCNGCILALIIPGCGRFWGLFGRESELVIPWNQVVKIGPDIILVEVPEPKPPK</sequence>
<accession>A0AC61S2N0</accession>
<organism evidence="1 2">
    <name type="scientific">Petralouisia muris</name>
    <dbReference type="NCBI Taxonomy" id="3032872"/>
    <lineage>
        <taxon>Bacteria</taxon>
        <taxon>Bacillati</taxon>
        <taxon>Bacillota</taxon>
        <taxon>Clostridia</taxon>
        <taxon>Lachnospirales</taxon>
        <taxon>Lachnospiraceae</taxon>
        <taxon>Petralouisia</taxon>
    </lineage>
</organism>
<proteinExistence type="predicted"/>
<evidence type="ECO:0000313" key="1">
    <source>
        <dbReference type="EMBL" id="TGY98283.1"/>
    </source>
</evidence>
<protein>
    <submittedName>
        <fullName evidence="1">YlmC/YmxH family sporulation protein</fullName>
    </submittedName>
</protein>
<name>A0AC61S2N0_9FIRM</name>
<dbReference type="EMBL" id="SRYA01000001">
    <property type="protein sequence ID" value="TGY98283.1"/>
    <property type="molecule type" value="Genomic_DNA"/>
</dbReference>
<reference evidence="1" key="1">
    <citation type="submission" date="2019-04" db="EMBL/GenBank/DDBJ databases">
        <title>Microbes associate with the intestines of laboratory mice.</title>
        <authorList>
            <person name="Navarre W."/>
            <person name="Wong E."/>
            <person name="Huang K."/>
            <person name="Tropini C."/>
            <person name="Ng K."/>
            <person name="Yu B."/>
        </authorList>
    </citation>
    <scope>NUCLEOTIDE SEQUENCE</scope>
    <source>
        <strain evidence="1">NM01_1-7b</strain>
    </source>
</reference>